<gene>
    <name evidence="1" type="ORF">TanjilG_02123</name>
</gene>
<evidence type="ECO:0000313" key="1">
    <source>
        <dbReference type="EMBL" id="OIW20143.1"/>
    </source>
</evidence>
<sequence length="64" mass="7414">MRQPSSRLNDYEIFSDSGITAEGELVHMALLAEMEPIDFHEAMKTDQWLEAMKEELKSIEKNQT</sequence>
<keyword evidence="2" id="KW-1185">Reference proteome</keyword>
<comment type="caution">
    <text evidence="1">The sequence shown here is derived from an EMBL/GenBank/DDBJ whole genome shotgun (WGS) entry which is preliminary data.</text>
</comment>
<dbReference type="AlphaFoldDB" id="A0A394DA52"/>
<protein>
    <submittedName>
        <fullName evidence="1">Uncharacterized protein</fullName>
    </submittedName>
</protein>
<accession>A0A394DA52</accession>
<name>A0A394DA52_LUPAN</name>
<evidence type="ECO:0000313" key="2">
    <source>
        <dbReference type="Proteomes" id="UP000188354"/>
    </source>
</evidence>
<dbReference type="Gramene" id="OIW20143">
    <property type="protein sequence ID" value="OIW20143"/>
    <property type="gene ID" value="TanjilG_02123"/>
</dbReference>
<dbReference type="Proteomes" id="UP000188354">
    <property type="component" value="Unassembled WGS sequence"/>
</dbReference>
<proteinExistence type="predicted"/>
<organism evidence="1 2">
    <name type="scientific">Lupinus angustifolius</name>
    <name type="common">Narrow-leaved blue lupine</name>
    <dbReference type="NCBI Taxonomy" id="3871"/>
    <lineage>
        <taxon>Eukaryota</taxon>
        <taxon>Viridiplantae</taxon>
        <taxon>Streptophyta</taxon>
        <taxon>Embryophyta</taxon>
        <taxon>Tracheophyta</taxon>
        <taxon>Spermatophyta</taxon>
        <taxon>Magnoliopsida</taxon>
        <taxon>eudicotyledons</taxon>
        <taxon>Gunneridae</taxon>
        <taxon>Pentapetalae</taxon>
        <taxon>rosids</taxon>
        <taxon>fabids</taxon>
        <taxon>Fabales</taxon>
        <taxon>Fabaceae</taxon>
        <taxon>Papilionoideae</taxon>
        <taxon>50 kb inversion clade</taxon>
        <taxon>genistoids sensu lato</taxon>
        <taxon>core genistoids</taxon>
        <taxon>Genisteae</taxon>
        <taxon>Lupinus</taxon>
    </lineage>
</organism>
<reference evidence="1 2" key="1">
    <citation type="journal article" date="2017" name="Plant Biotechnol. J.">
        <title>A comprehensive draft genome sequence for lupin (Lupinus angustifolius), an emerging health food: insights into plant-microbe interactions and legume evolution.</title>
        <authorList>
            <person name="Hane J.K."/>
            <person name="Ming Y."/>
            <person name="Kamphuis L.G."/>
            <person name="Nelson M.N."/>
            <person name="Garg G."/>
            <person name="Atkins C.A."/>
            <person name="Bayer P.E."/>
            <person name="Bravo A."/>
            <person name="Bringans S."/>
            <person name="Cannon S."/>
            <person name="Edwards D."/>
            <person name="Foley R."/>
            <person name="Gao L.L."/>
            <person name="Harrison M.J."/>
            <person name="Huang W."/>
            <person name="Hurgobin B."/>
            <person name="Li S."/>
            <person name="Liu C.W."/>
            <person name="McGrath A."/>
            <person name="Morahan G."/>
            <person name="Murray J."/>
            <person name="Weller J."/>
            <person name="Jian J."/>
            <person name="Singh K.B."/>
        </authorList>
    </citation>
    <scope>NUCLEOTIDE SEQUENCE [LARGE SCALE GENOMIC DNA]</scope>
    <source>
        <strain evidence="2">cv. Tanjil</strain>
        <tissue evidence="1">Whole plant</tissue>
    </source>
</reference>
<dbReference type="EMBL" id="MLAU01005808">
    <property type="protein sequence ID" value="OIW20143.1"/>
    <property type="molecule type" value="Genomic_DNA"/>
</dbReference>